<feature type="compositionally biased region" description="Pro residues" evidence="2">
    <location>
        <begin position="596"/>
        <end position="605"/>
    </location>
</feature>
<accession>A0A540VKR4</accession>
<keyword evidence="3" id="KW-1133">Transmembrane helix</keyword>
<organism evidence="4 5">
    <name type="scientific">Litorilinea aerophila</name>
    <dbReference type="NCBI Taxonomy" id="1204385"/>
    <lineage>
        <taxon>Bacteria</taxon>
        <taxon>Bacillati</taxon>
        <taxon>Chloroflexota</taxon>
        <taxon>Caldilineae</taxon>
        <taxon>Caldilineales</taxon>
        <taxon>Caldilineaceae</taxon>
        <taxon>Litorilinea</taxon>
    </lineage>
</organism>
<comment type="caution">
    <text evidence="4">The sequence shown here is derived from an EMBL/GenBank/DDBJ whole genome shotgun (WGS) entry which is preliminary data.</text>
</comment>
<dbReference type="AlphaFoldDB" id="A0A540VKR4"/>
<dbReference type="SUPFAM" id="SSF52540">
    <property type="entry name" value="P-loop containing nucleoside triphosphate hydrolases"/>
    <property type="match status" value="1"/>
</dbReference>
<dbReference type="Proteomes" id="UP000317371">
    <property type="component" value="Unassembled WGS sequence"/>
</dbReference>
<dbReference type="InterPro" id="IPR027417">
    <property type="entry name" value="P-loop_NTPase"/>
</dbReference>
<feature type="transmembrane region" description="Helical" evidence="3">
    <location>
        <begin position="258"/>
        <end position="278"/>
    </location>
</feature>
<evidence type="ECO:0000256" key="1">
    <source>
        <dbReference type="SAM" id="Coils"/>
    </source>
</evidence>
<sequence>MSRFGVVPPIDLTPRFTQPLSADRWRDYVTLHRWVVSFPQCIEPYIHDYLRGAQGENPPNHDLLNWGAWIAWYRKNPHQANFLWLWFGLAIAWLLALVLGMLALYHVLFGLPPIAVVIGLIVFVVSLILSVGLAVPTVAADRFDRLCTVILPAVTMFATFTLAFNLTTPEVLAQAGWSLLGLHGLVMGSIFGFCYSILRVPLYRYGHRSLSPAWTRLGQLLRPLDVGLALASTALPLLTFLPDFYQFLPPRRPVDQTWMAFAFAIAPVSLLVFSLRPLQYILAYGRLPCRPDAAEPEDAGQAIQTQQIPHITPLPLVERCLRRWLNTDWKPAIHNAEQLWRYTSQHAAVVQAVRHALRRQEANQLMGNALALAQRRAWDLRDFLHWPFWPRWSLGQAMAGLLRPANSAGAGQGSPSQAERQRLRRIQLRRRRHPEMPRWQRLPMAEAYEKVIGGFWYLMAGYPHEAHRAFQDAPDSDFAREMADLCRALDQILDGNDIRSQEPIALPATPARPRRKEAWGLVRQFEQVLRLAWLYPRCGETVRAEIRQRVVNEEEKIQAALAAAATDDRFLERRAFQIALDELRRELARWFERPPHSSPPRPFPNPHHLRGPLPGRESLVGRRRELDRIRQAWGDGQLYPLLLWGPPLVGKTSLLDHAPIALELPIQLVSLKLKTLLPNPTEQRLIMAVCEQMALVAESPPPDPRRIARAPWENLQQMVNEACNSLVRGYLVLVLDDFDVLGFSLSHRFRLRPFLEALEYIRRHQPAFGVAAITTFPRDHFLATWTSPFSRQETVAVEVGYLEERDSRRLLQQPKPQFPLIYAEETLETIHRRTGGHPYLLQLYGHVVVSQYNQAHRDPNRAQDAPERSPFITPDLLESATKLPEYRTGLDIFCEAYGAYLQRLKKEQQTMLQVLAEGQEEGIAQQAFQQAIQRQFPGLAERQREALWQELKDLKLVQIREEDGSEPRVALAIPLLSRCLC</sequence>
<name>A0A540VKR4_9CHLR</name>
<reference evidence="4 5" key="1">
    <citation type="submission" date="2019-06" db="EMBL/GenBank/DDBJ databases">
        <title>Genome sequence of Litorilinea aerophila BAA-2444.</title>
        <authorList>
            <person name="Maclea K.S."/>
            <person name="Maurais E.G."/>
            <person name="Iannazzi L.C."/>
        </authorList>
    </citation>
    <scope>NUCLEOTIDE SEQUENCE [LARGE SCALE GENOMIC DNA]</scope>
    <source>
        <strain evidence="4 5">ATCC BAA-2444</strain>
    </source>
</reference>
<keyword evidence="3" id="KW-0472">Membrane</keyword>
<protein>
    <recommendedName>
        <fullName evidence="6">ATP-binding protein</fullName>
    </recommendedName>
</protein>
<dbReference type="EMBL" id="VIGC01000003">
    <property type="protein sequence ID" value="TQE97359.1"/>
    <property type="molecule type" value="Genomic_DNA"/>
</dbReference>
<feature type="region of interest" description="Disordered" evidence="2">
    <location>
        <begin position="594"/>
        <end position="616"/>
    </location>
</feature>
<feature type="transmembrane region" description="Helical" evidence="3">
    <location>
        <begin position="146"/>
        <end position="164"/>
    </location>
</feature>
<evidence type="ECO:0008006" key="6">
    <source>
        <dbReference type="Google" id="ProtNLM"/>
    </source>
</evidence>
<proteinExistence type="predicted"/>
<evidence type="ECO:0000256" key="3">
    <source>
        <dbReference type="SAM" id="Phobius"/>
    </source>
</evidence>
<feature type="coiled-coil region" evidence="1">
    <location>
        <begin position="543"/>
        <end position="593"/>
    </location>
</feature>
<dbReference type="InParanoid" id="A0A540VKR4"/>
<dbReference type="RefSeq" id="WP_141608552.1">
    <property type="nucleotide sequence ID" value="NZ_VIGC02000003.1"/>
</dbReference>
<gene>
    <name evidence="4" type="ORF">FKZ61_02775</name>
</gene>
<feature type="transmembrane region" description="Helical" evidence="3">
    <location>
        <begin position="114"/>
        <end position="134"/>
    </location>
</feature>
<evidence type="ECO:0000256" key="2">
    <source>
        <dbReference type="SAM" id="MobiDB-lite"/>
    </source>
</evidence>
<keyword evidence="1" id="KW-0175">Coiled coil</keyword>
<keyword evidence="5" id="KW-1185">Reference proteome</keyword>
<feature type="transmembrane region" description="Helical" evidence="3">
    <location>
        <begin position="83"/>
        <end position="108"/>
    </location>
</feature>
<dbReference type="OrthoDB" id="153203at2"/>
<dbReference type="Gene3D" id="3.40.50.300">
    <property type="entry name" value="P-loop containing nucleotide triphosphate hydrolases"/>
    <property type="match status" value="1"/>
</dbReference>
<keyword evidence="3" id="KW-0812">Transmembrane</keyword>
<evidence type="ECO:0000313" key="4">
    <source>
        <dbReference type="EMBL" id="TQE97359.1"/>
    </source>
</evidence>
<feature type="transmembrane region" description="Helical" evidence="3">
    <location>
        <begin position="176"/>
        <end position="198"/>
    </location>
</feature>
<evidence type="ECO:0000313" key="5">
    <source>
        <dbReference type="Proteomes" id="UP000317371"/>
    </source>
</evidence>